<dbReference type="KEGG" id="pais:PFX98_07460"/>
<dbReference type="AlphaFoldDB" id="A0AA95NLQ4"/>
<comment type="similarity">
    <text evidence="2 7">Belongs to the PstS family.</text>
</comment>
<sequence>MLRTALLALLLALCTLPAQAQVQGSGASFPSKVYERWAQAYEKDSGVRVDYRATGSGEGLKKISARAVHFGGSDTPLSASELEQRRLVQIPMLVGGIVPVVNLPGVAANRLQLSGELLAAIMAGEVLRWNDARIAAQNPGLALPALRIRRVVRADKSGSTEGFTRYLALSSAAFAERVGASQLPHWPGEVLAAEGNDGVSAALKANEGAIGYVSYDRVVREKLIGVSLRNADGQWVAASDQGFRSAIRHSDLAAQGKDTASLLNRPGADSWPITLTSFVLFDARPQRADSAAMTMRFLYWCFLHGDELTRGTGFAPLTVNVQSRLSARFASVRAQDGGALNYQLF</sequence>
<dbReference type="CDD" id="cd13565">
    <property type="entry name" value="PBP2_PstS"/>
    <property type="match status" value="1"/>
</dbReference>
<evidence type="ECO:0000256" key="6">
    <source>
        <dbReference type="ARBA" id="ARBA00022592"/>
    </source>
</evidence>
<dbReference type="InterPro" id="IPR005673">
    <property type="entry name" value="ABC_phos-bd_PstS"/>
</dbReference>
<dbReference type="Gene3D" id="3.40.190.10">
    <property type="entry name" value="Periplasmic binding protein-like II"/>
    <property type="match status" value="2"/>
</dbReference>
<evidence type="ECO:0000256" key="1">
    <source>
        <dbReference type="ARBA" id="ARBA00002841"/>
    </source>
</evidence>
<evidence type="ECO:0000259" key="9">
    <source>
        <dbReference type="Pfam" id="PF12849"/>
    </source>
</evidence>
<dbReference type="Pfam" id="PF12849">
    <property type="entry name" value="PBP_like_2"/>
    <property type="match status" value="1"/>
</dbReference>
<dbReference type="GO" id="GO:0043190">
    <property type="term" value="C:ATP-binding cassette (ABC) transporter complex"/>
    <property type="evidence" value="ECO:0007669"/>
    <property type="project" value="InterPro"/>
</dbReference>
<keyword evidence="8" id="KW-0732">Signal</keyword>
<reference evidence="10" key="1">
    <citation type="submission" date="2023-01" db="EMBL/GenBank/DDBJ databases">
        <title>Whole genome sequence of Paucibacter sp. S2-9 isolated from pond sediment.</title>
        <authorList>
            <person name="Jung J.Y."/>
        </authorList>
    </citation>
    <scope>NUCLEOTIDE SEQUENCE</scope>
    <source>
        <strain evidence="10">S2-9</strain>
    </source>
</reference>
<evidence type="ECO:0000313" key="10">
    <source>
        <dbReference type="EMBL" id="WIT13441.1"/>
    </source>
</evidence>
<dbReference type="Proteomes" id="UP001177769">
    <property type="component" value="Chromosome"/>
</dbReference>
<keyword evidence="5 7" id="KW-0813">Transport</keyword>
<evidence type="ECO:0000256" key="8">
    <source>
        <dbReference type="SAM" id="SignalP"/>
    </source>
</evidence>
<feature type="signal peptide" evidence="8">
    <location>
        <begin position="1"/>
        <end position="20"/>
    </location>
</feature>
<proteinExistence type="inferred from homology"/>
<feature type="domain" description="PBP" evidence="9">
    <location>
        <begin position="17"/>
        <end position="301"/>
    </location>
</feature>
<evidence type="ECO:0000313" key="11">
    <source>
        <dbReference type="Proteomes" id="UP001177769"/>
    </source>
</evidence>
<organism evidence="10 11">
    <name type="scientific">Paucibacter sediminis</name>
    <dbReference type="NCBI Taxonomy" id="3019553"/>
    <lineage>
        <taxon>Bacteria</taxon>
        <taxon>Pseudomonadati</taxon>
        <taxon>Pseudomonadota</taxon>
        <taxon>Betaproteobacteria</taxon>
        <taxon>Burkholderiales</taxon>
        <taxon>Sphaerotilaceae</taxon>
        <taxon>Roseateles</taxon>
    </lineage>
</organism>
<evidence type="ECO:0000256" key="3">
    <source>
        <dbReference type="ARBA" id="ARBA00011529"/>
    </source>
</evidence>
<name>A0AA95NLQ4_9BURK</name>
<dbReference type="EMBL" id="CP116346">
    <property type="protein sequence ID" value="WIT13441.1"/>
    <property type="molecule type" value="Genomic_DNA"/>
</dbReference>
<dbReference type="NCBIfam" id="TIGR00975">
    <property type="entry name" value="3a0107s03"/>
    <property type="match status" value="1"/>
</dbReference>
<dbReference type="GO" id="GO:0035435">
    <property type="term" value="P:phosphate ion transmembrane transport"/>
    <property type="evidence" value="ECO:0007669"/>
    <property type="project" value="InterPro"/>
</dbReference>
<comment type="subunit">
    <text evidence="3 7">The complex is composed of two ATP-binding proteins (PstB), two transmembrane proteins (PstC and PstA) and a solute-binding protein (PstS).</text>
</comment>
<dbReference type="PIRSF" id="PIRSF002756">
    <property type="entry name" value="PstS"/>
    <property type="match status" value="1"/>
</dbReference>
<evidence type="ECO:0000256" key="5">
    <source>
        <dbReference type="ARBA" id="ARBA00022448"/>
    </source>
</evidence>
<evidence type="ECO:0000256" key="4">
    <source>
        <dbReference type="ARBA" id="ARBA00021889"/>
    </source>
</evidence>
<dbReference type="PANTHER" id="PTHR42996:SF1">
    <property type="entry name" value="PHOSPHATE-BINDING PROTEIN PSTS"/>
    <property type="match status" value="1"/>
</dbReference>
<accession>A0AA95NLQ4</accession>
<dbReference type="InterPro" id="IPR050962">
    <property type="entry name" value="Phosphate-bind_PstS"/>
</dbReference>
<dbReference type="RefSeq" id="WP_285234553.1">
    <property type="nucleotide sequence ID" value="NZ_CP116346.1"/>
</dbReference>
<keyword evidence="11" id="KW-1185">Reference proteome</keyword>
<protein>
    <recommendedName>
        <fullName evidence="4 7">Phosphate-binding protein PstS</fullName>
    </recommendedName>
</protein>
<dbReference type="SUPFAM" id="SSF53850">
    <property type="entry name" value="Periplasmic binding protein-like II"/>
    <property type="match status" value="1"/>
</dbReference>
<evidence type="ECO:0000256" key="2">
    <source>
        <dbReference type="ARBA" id="ARBA00008725"/>
    </source>
</evidence>
<keyword evidence="6 7" id="KW-0592">Phosphate transport</keyword>
<dbReference type="PANTHER" id="PTHR42996">
    <property type="entry name" value="PHOSPHATE-BINDING PROTEIN PSTS"/>
    <property type="match status" value="1"/>
</dbReference>
<dbReference type="GO" id="GO:0042301">
    <property type="term" value="F:phosphate ion binding"/>
    <property type="evidence" value="ECO:0007669"/>
    <property type="project" value="InterPro"/>
</dbReference>
<feature type="chain" id="PRO_5041724585" description="Phosphate-binding protein PstS" evidence="8">
    <location>
        <begin position="21"/>
        <end position="345"/>
    </location>
</feature>
<dbReference type="InterPro" id="IPR024370">
    <property type="entry name" value="PBP_domain"/>
</dbReference>
<gene>
    <name evidence="10" type="primary">pstS</name>
    <name evidence="10" type="ORF">PFX98_07460</name>
</gene>
<evidence type="ECO:0000256" key="7">
    <source>
        <dbReference type="PIRNR" id="PIRNR002756"/>
    </source>
</evidence>
<comment type="function">
    <text evidence="1 7">Part of the ABC transporter complex PstSACB involved in phosphate import.</text>
</comment>